<evidence type="ECO:0000256" key="4">
    <source>
        <dbReference type="ARBA" id="ARBA00023163"/>
    </source>
</evidence>
<evidence type="ECO:0000256" key="1">
    <source>
        <dbReference type="ARBA" id="ARBA00009437"/>
    </source>
</evidence>
<dbReference type="RefSeq" id="WP_021236525.1">
    <property type="nucleotide sequence ID" value="NZ_ATHO01000007.1"/>
</dbReference>
<dbReference type="PATRIC" id="fig|1329909.3.peg.169"/>
<dbReference type="AlphaFoldDB" id="T0HRK4"/>
<evidence type="ECO:0000256" key="2">
    <source>
        <dbReference type="ARBA" id="ARBA00023015"/>
    </source>
</evidence>
<proteinExistence type="inferred from homology"/>
<dbReference type="InterPro" id="IPR050389">
    <property type="entry name" value="LysR-type_TF"/>
</dbReference>
<accession>T0HRK4</accession>
<keyword evidence="2" id="KW-0805">Transcription regulation</keyword>
<dbReference type="Proteomes" id="UP000015525">
    <property type="component" value="Unassembled WGS sequence"/>
</dbReference>
<dbReference type="InterPro" id="IPR036388">
    <property type="entry name" value="WH-like_DNA-bd_sf"/>
</dbReference>
<evidence type="ECO:0000313" key="6">
    <source>
        <dbReference type="EMBL" id="EQB14753.1"/>
    </source>
</evidence>
<organism evidence="6 7">
    <name type="scientific">Sphingobium quisquiliarum P25</name>
    <dbReference type="NCBI Taxonomy" id="1329909"/>
    <lineage>
        <taxon>Bacteria</taxon>
        <taxon>Pseudomonadati</taxon>
        <taxon>Pseudomonadota</taxon>
        <taxon>Alphaproteobacteria</taxon>
        <taxon>Sphingomonadales</taxon>
        <taxon>Sphingomonadaceae</taxon>
        <taxon>Sphingobium</taxon>
    </lineage>
</organism>
<dbReference type="SUPFAM" id="SSF46785">
    <property type="entry name" value="Winged helix' DNA-binding domain"/>
    <property type="match status" value="1"/>
</dbReference>
<dbReference type="PANTHER" id="PTHR30118:SF6">
    <property type="entry name" value="HTH-TYPE TRANSCRIPTIONAL REGULATOR LEUO"/>
    <property type="match status" value="1"/>
</dbReference>
<evidence type="ECO:0000256" key="3">
    <source>
        <dbReference type="ARBA" id="ARBA00023125"/>
    </source>
</evidence>
<comment type="caution">
    <text evidence="6">The sequence shown here is derived from an EMBL/GenBank/DDBJ whole genome shotgun (WGS) entry which is preliminary data.</text>
</comment>
<evidence type="ECO:0000313" key="7">
    <source>
        <dbReference type="Proteomes" id="UP000015525"/>
    </source>
</evidence>
<dbReference type="PANTHER" id="PTHR30118">
    <property type="entry name" value="HTH-TYPE TRANSCRIPTIONAL REGULATOR LEUO-RELATED"/>
    <property type="match status" value="1"/>
</dbReference>
<gene>
    <name evidence="6" type="ORF">L288_00955</name>
</gene>
<keyword evidence="7" id="KW-1185">Reference proteome</keyword>
<dbReference type="GO" id="GO:0003700">
    <property type="term" value="F:DNA-binding transcription factor activity"/>
    <property type="evidence" value="ECO:0007669"/>
    <property type="project" value="InterPro"/>
</dbReference>
<dbReference type="InterPro" id="IPR000847">
    <property type="entry name" value="LysR_HTH_N"/>
</dbReference>
<dbReference type="InterPro" id="IPR036390">
    <property type="entry name" value="WH_DNA-bd_sf"/>
</dbReference>
<dbReference type="Pfam" id="PF03466">
    <property type="entry name" value="LysR_substrate"/>
    <property type="match status" value="1"/>
</dbReference>
<feature type="domain" description="HTH lysR-type" evidence="5">
    <location>
        <begin position="6"/>
        <end position="63"/>
    </location>
</feature>
<sequence length="315" mass="35336">MRLKGLDLNLLVAFDALMSSRSVSRAAVKMNLSQPAVSSALARLRSYFKDEILVVHGKRMLPTAFAEGLYPQVLACLREAEILITTNSAFDPLTSQRRFRIVASDYASTAVISYFANRLPVIAPGVQLELILPEDNVWGDLEEGFIDIFITPEEFVSNVHPAELLFEERHVIAGWASNPLMSRPISKDELFSSPHITVSFGRHRKLAHGDAQLSSMGLQRQVEIVAPSFTLVPWLLIGTQRLSIMHHRLAKLMAAKFPIAFQPMPFKFPIMREMAQYHSARSSDDGLLWLRNQLRLAAEQTEKLDAFELDAALPL</sequence>
<protein>
    <recommendedName>
        <fullName evidence="5">HTH lysR-type domain-containing protein</fullName>
    </recommendedName>
</protein>
<dbReference type="GO" id="GO:0003677">
    <property type="term" value="F:DNA binding"/>
    <property type="evidence" value="ECO:0007669"/>
    <property type="project" value="UniProtKB-KW"/>
</dbReference>
<comment type="similarity">
    <text evidence="1">Belongs to the LysR transcriptional regulatory family.</text>
</comment>
<reference evidence="6 7" key="1">
    <citation type="journal article" date="2013" name="Genome Announc.">
        <title>Draft Genome Sequence of Sphingobium quisquiliarum Strain P25T, a Novel Hexachlorocyclohexane (HCH)-Degrading Bacterium Isolated from an HCH Dumpsite.</title>
        <authorList>
            <person name="Kumar Singh A."/>
            <person name="Sangwan N."/>
            <person name="Sharma A."/>
            <person name="Gupta V."/>
            <person name="Khurana J.P."/>
            <person name="Lal R."/>
        </authorList>
    </citation>
    <scope>NUCLEOTIDE SEQUENCE [LARGE SCALE GENOMIC DNA]</scope>
    <source>
        <strain evidence="6 7">P25</strain>
    </source>
</reference>
<dbReference type="EMBL" id="ATHO01000007">
    <property type="protein sequence ID" value="EQB14753.1"/>
    <property type="molecule type" value="Genomic_DNA"/>
</dbReference>
<keyword evidence="3" id="KW-0238">DNA-binding</keyword>
<dbReference type="InterPro" id="IPR005119">
    <property type="entry name" value="LysR_subst-bd"/>
</dbReference>
<keyword evidence="4" id="KW-0804">Transcription</keyword>
<evidence type="ECO:0000259" key="5">
    <source>
        <dbReference type="PROSITE" id="PS50931"/>
    </source>
</evidence>
<dbReference type="Pfam" id="PF00126">
    <property type="entry name" value="HTH_1"/>
    <property type="match status" value="1"/>
</dbReference>
<dbReference type="SUPFAM" id="SSF53850">
    <property type="entry name" value="Periplasmic binding protein-like II"/>
    <property type="match status" value="1"/>
</dbReference>
<dbReference type="Gene3D" id="1.10.10.10">
    <property type="entry name" value="Winged helix-like DNA-binding domain superfamily/Winged helix DNA-binding domain"/>
    <property type="match status" value="1"/>
</dbReference>
<name>T0HRK4_9SPHN</name>
<dbReference type="PROSITE" id="PS50931">
    <property type="entry name" value="HTH_LYSR"/>
    <property type="match status" value="1"/>
</dbReference>
<dbReference type="Gene3D" id="3.40.190.10">
    <property type="entry name" value="Periplasmic binding protein-like II"/>
    <property type="match status" value="2"/>
</dbReference>